<dbReference type="RefSeq" id="WP_100258405.1">
    <property type="nucleotide sequence ID" value="NZ_CP011797.1"/>
</dbReference>
<dbReference type="SUPFAM" id="SSF46626">
    <property type="entry name" value="Cytochrome c"/>
    <property type="match status" value="1"/>
</dbReference>
<dbReference type="Proteomes" id="UP000229757">
    <property type="component" value="Chromosome"/>
</dbReference>
<proteinExistence type="predicted"/>
<dbReference type="GO" id="GO:0046872">
    <property type="term" value="F:metal ion binding"/>
    <property type="evidence" value="ECO:0007669"/>
    <property type="project" value="UniProtKB-KW"/>
</dbReference>
<keyword evidence="3 4" id="KW-0408">Iron</keyword>
<evidence type="ECO:0000256" key="2">
    <source>
        <dbReference type="ARBA" id="ARBA00022723"/>
    </source>
</evidence>
<dbReference type="Pfam" id="PF13442">
    <property type="entry name" value="Cytochrome_CBB3"/>
    <property type="match status" value="1"/>
</dbReference>
<evidence type="ECO:0000259" key="5">
    <source>
        <dbReference type="PROSITE" id="PS51007"/>
    </source>
</evidence>
<protein>
    <submittedName>
        <fullName evidence="6">Cytochrome c, mono-and diheme variant</fullName>
    </submittedName>
</protein>
<gene>
    <name evidence="6" type="ORF">REIFOR_03082</name>
</gene>
<dbReference type="PROSITE" id="PS51257">
    <property type="entry name" value="PROKAR_LIPOPROTEIN"/>
    <property type="match status" value="1"/>
</dbReference>
<dbReference type="GO" id="GO:0020037">
    <property type="term" value="F:heme binding"/>
    <property type="evidence" value="ECO:0007669"/>
    <property type="project" value="InterPro"/>
</dbReference>
<organism evidence="6 7">
    <name type="scientific">Reinekea forsetii</name>
    <dbReference type="NCBI Taxonomy" id="1336806"/>
    <lineage>
        <taxon>Bacteria</taxon>
        <taxon>Pseudomonadati</taxon>
        <taxon>Pseudomonadota</taxon>
        <taxon>Gammaproteobacteria</taxon>
        <taxon>Oceanospirillales</taxon>
        <taxon>Saccharospirillaceae</taxon>
        <taxon>Reinekea</taxon>
    </lineage>
</organism>
<keyword evidence="7" id="KW-1185">Reference proteome</keyword>
<keyword evidence="2 4" id="KW-0479">Metal-binding</keyword>
<evidence type="ECO:0000313" key="7">
    <source>
        <dbReference type="Proteomes" id="UP000229757"/>
    </source>
</evidence>
<name>A0A2K8KX45_9GAMM</name>
<accession>A0A2K8KX45</accession>
<evidence type="ECO:0000256" key="4">
    <source>
        <dbReference type="PROSITE-ProRule" id="PRU00433"/>
    </source>
</evidence>
<dbReference type="InterPro" id="IPR009056">
    <property type="entry name" value="Cyt_c-like_dom"/>
</dbReference>
<sequence length="168" mass="18171">MRAIKLVRRFEPQNRLALLSGLAIVVLAGCSPSPEVATTAANVSLQADGQTGRWYSTAQAEEGQQLYGQYCAACHGPEAASTTAWKTPDANGDYPPPPLDGSAHAWHHPLALLDKVIREGGGPMGGAMPAWGEVLNTEQRLAVIAGFQSYWTPQIYDLWLEREQASRE</sequence>
<dbReference type="GO" id="GO:0009055">
    <property type="term" value="F:electron transfer activity"/>
    <property type="evidence" value="ECO:0007669"/>
    <property type="project" value="InterPro"/>
</dbReference>
<reference evidence="6 7" key="1">
    <citation type="journal article" date="2017" name="Environ. Microbiol.">
        <title>Genomic and physiological analyses of 'Reinekea forsetii' reveal a versatile opportunistic lifestyle during spring algae blooms.</title>
        <authorList>
            <person name="Avci B."/>
            <person name="Hahnke R.L."/>
            <person name="Chafee M."/>
            <person name="Fischer T."/>
            <person name="Gruber-Vodicka H."/>
            <person name="Tegetmeyer H.E."/>
            <person name="Harder J."/>
            <person name="Fuchs B.M."/>
            <person name="Amann R.I."/>
            <person name="Teeling H."/>
        </authorList>
    </citation>
    <scope>NUCLEOTIDE SEQUENCE [LARGE SCALE GENOMIC DNA]</scope>
    <source>
        <strain evidence="6 7">Hel1_31_D35</strain>
    </source>
</reference>
<dbReference type="EMBL" id="CP011797">
    <property type="protein sequence ID" value="ATX78201.1"/>
    <property type="molecule type" value="Genomic_DNA"/>
</dbReference>
<keyword evidence="1 4" id="KW-0349">Heme</keyword>
<dbReference type="OrthoDB" id="9811281at2"/>
<feature type="domain" description="Cytochrome c" evidence="5">
    <location>
        <begin position="58"/>
        <end position="151"/>
    </location>
</feature>
<evidence type="ECO:0000256" key="1">
    <source>
        <dbReference type="ARBA" id="ARBA00022617"/>
    </source>
</evidence>
<dbReference type="AlphaFoldDB" id="A0A2K8KX45"/>
<evidence type="ECO:0000256" key="3">
    <source>
        <dbReference type="ARBA" id="ARBA00023004"/>
    </source>
</evidence>
<dbReference type="KEGG" id="rfo:REIFOR_03082"/>
<evidence type="ECO:0000313" key="6">
    <source>
        <dbReference type="EMBL" id="ATX78201.1"/>
    </source>
</evidence>
<dbReference type="InterPro" id="IPR036909">
    <property type="entry name" value="Cyt_c-like_dom_sf"/>
</dbReference>
<dbReference type="Gene3D" id="1.10.760.10">
    <property type="entry name" value="Cytochrome c-like domain"/>
    <property type="match status" value="1"/>
</dbReference>
<dbReference type="PROSITE" id="PS51007">
    <property type="entry name" value="CYTC"/>
    <property type="match status" value="1"/>
</dbReference>